<name>A0A543BA44_9MICO</name>
<gene>
    <name evidence="2" type="ORF">FB560_3175</name>
</gene>
<dbReference type="Proteomes" id="UP000317209">
    <property type="component" value="Unassembled WGS sequence"/>
</dbReference>
<protein>
    <submittedName>
        <fullName evidence="2">Uncharacterized protein</fullName>
    </submittedName>
</protein>
<sequence length="134" mass="13026">MTTMRVANDLAAVLVPIGIIGAALAAVCAIVAGIAIMRGAGGLIGGAVGLWIPFALLSFTASFANQWMPLIAAGAALAAMLILGGVVRAIVNVADGGHPSRKTVTAPVVVGASLASSVVKASPATSTIPVVSTP</sequence>
<keyword evidence="3" id="KW-1185">Reference proteome</keyword>
<comment type="caution">
    <text evidence="2">The sequence shown here is derived from an EMBL/GenBank/DDBJ whole genome shotgun (WGS) entry which is preliminary data.</text>
</comment>
<feature type="transmembrane region" description="Helical" evidence="1">
    <location>
        <begin position="70"/>
        <end position="91"/>
    </location>
</feature>
<organism evidence="2 3">
    <name type="scientific">Microbacterium saperdae</name>
    <dbReference type="NCBI Taxonomy" id="69368"/>
    <lineage>
        <taxon>Bacteria</taxon>
        <taxon>Bacillati</taxon>
        <taxon>Actinomycetota</taxon>
        <taxon>Actinomycetes</taxon>
        <taxon>Micrococcales</taxon>
        <taxon>Microbacteriaceae</taxon>
        <taxon>Microbacterium</taxon>
    </lineage>
</organism>
<feature type="transmembrane region" description="Helical" evidence="1">
    <location>
        <begin position="12"/>
        <end position="36"/>
    </location>
</feature>
<dbReference type="AlphaFoldDB" id="A0A543BA44"/>
<keyword evidence="1" id="KW-0812">Transmembrane</keyword>
<dbReference type="RefSeq" id="WP_141873466.1">
    <property type="nucleotide sequence ID" value="NZ_VFOX01000002.1"/>
</dbReference>
<reference evidence="2 3" key="1">
    <citation type="submission" date="2019-06" db="EMBL/GenBank/DDBJ databases">
        <title>Sequencing the genomes of 1000 actinobacteria strains.</title>
        <authorList>
            <person name="Klenk H.-P."/>
        </authorList>
    </citation>
    <scope>NUCLEOTIDE SEQUENCE [LARGE SCALE GENOMIC DNA]</scope>
    <source>
        <strain evidence="2 3">DSM 20169</strain>
    </source>
</reference>
<keyword evidence="1" id="KW-1133">Transmembrane helix</keyword>
<proteinExistence type="predicted"/>
<accession>A0A543BA44</accession>
<evidence type="ECO:0000313" key="3">
    <source>
        <dbReference type="Proteomes" id="UP000317209"/>
    </source>
</evidence>
<dbReference type="EMBL" id="VFOX01000002">
    <property type="protein sequence ID" value="TQL81700.1"/>
    <property type="molecule type" value="Genomic_DNA"/>
</dbReference>
<evidence type="ECO:0000256" key="1">
    <source>
        <dbReference type="SAM" id="Phobius"/>
    </source>
</evidence>
<evidence type="ECO:0000313" key="2">
    <source>
        <dbReference type="EMBL" id="TQL81700.1"/>
    </source>
</evidence>
<feature type="transmembrane region" description="Helical" evidence="1">
    <location>
        <begin position="43"/>
        <end position="64"/>
    </location>
</feature>
<keyword evidence="1" id="KW-0472">Membrane</keyword>